<keyword evidence="1" id="KW-0812">Transmembrane</keyword>
<proteinExistence type="predicted"/>
<comment type="caution">
    <text evidence="2">The sequence shown here is derived from an EMBL/GenBank/DDBJ whole genome shotgun (WGS) entry which is preliminary data.</text>
</comment>
<name>A0AAI8Z8J8_9PEZI</name>
<keyword evidence="1" id="KW-0472">Membrane</keyword>
<reference evidence="2" key="1">
    <citation type="submission" date="2023-11" db="EMBL/GenBank/DDBJ databases">
        <authorList>
            <person name="Alioto T."/>
            <person name="Alioto T."/>
            <person name="Gomez Garrido J."/>
        </authorList>
    </citation>
    <scope>NUCLEOTIDE SEQUENCE</scope>
</reference>
<evidence type="ECO:0000313" key="2">
    <source>
        <dbReference type="EMBL" id="CAK4034438.1"/>
    </source>
</evidence>
<dbReference type="AlphaFoldDB" id="A0AAI8Z8J8"/>
<dbReference type="Proteomes" id="UP001296104">
    <property type="component" value="Unassembled WGS sequence"/>
</dbReference>
<dbReference type="EMBL" id="CAVMBE010000117">
    <property type="protein sequence ID" value="CAK4034438.1"/>
    <property type="molecule type" value="Genomic_DNA"/>
</dbReference>
<protein>
    <submittedName>
        <fullName evidence="2">Uncharacterized protein RCC_00054</fullName>
    </submittedName>
</protein>
<keyword evidence="3" id="KW-1185">Reference proteome</keyword>
<keyword evidence="1" id="KW-1133">Transmembrane helix</keyword>
<gene>
    <name evidence="2" type="ORF">LECACI_7A009596</name>
</gene>
<organism evidence="2 3">
    <name type="scientific">Lecanosticta acicola</name>
    <dbReference type="NCBI Taxonomy" id="111012"/>
    <lineage>
        <taxon>Eukaryota</taxon>
        <taxon>Fungi</taxon>
        <taxon>Dikarya</taxon>
        <taxon>Ascomycota</taxon>
        <taxon>Pezizomycotina</taxon>
        <taxon>Dothideomycetes</taxon>
        <taxon>Dothideomycetidae</taxon>
        <taxon>Mycosphaerellales</taxon>
        <taxon>Mycosphaerellaceae</taxon>
        <taxon>Lecanosticta</taxon>
    </lineage>
</organism>
<sequence length="251" mass="28822">MEQIQPHIDRAQKFVLDRIPEDRSARFLLAGGTLSVASAVLYPLVLHYALGRQVTLSHLNSGARAASVEVKEIESLPSDVIERSKRYRIYHDKIVKFLPNFTVALSNRNEDIFTRVLRRNMVNFSTTLQGYLLWFAAKDERRTFTKQYIESLDFRDGDLVCGVYRVVKRTPLKAELAIEPTKDLAHVSGLIVITVRPRNEGAILTSETIQWIKKDNGLVLPLERWLYSFMHSITSRSLILKAARYLDEISY</sequence>
<accession>A0AAI8Z8J8</accession>
<feature type="transmembrane region" description="Helical" evidence="1">
    <location>
        <begin position="27"/>
        <end position="50"/>
    </location>
</feature>
<evidence type="ECO:0000313" key="3">
    <source>
        <dbReference type="Proteomes" id="UP001296104"/>
    </source>
</evidence>
<evidence type="ECO:0000256" key="1">
    <source>
        <dbReference type="SAM" id="Phobius"/>
    </source>
</evidence>